<evidence type="ECO:0000256" key="11">
    <source>
        <dbReference type="ARBA" id="ARBA00049015"/>
    </source>
</evidence>
<keyword evidence="12" id="KW-0460">Magnesium</keyword>
<dbReference type="RefSeq" id="XP_014183043.1">
    <property type="nucleotide sequence ID" value="XM_014327568.1"/>
</dbReference>
<dbReference type="GO" id="GO:0046872">
    <property type="term" value="F:metal ion binding"/>
    <property type="evidence" value="ECO:0007669"/>
    <property type="project" value="UniProtKB-KW"/>
</dbReference>
<dbReference type="GeneID" id="25990844"/>
<evidence type="ECO:0000256" key="9">
    <source>
        <dbReference type="ARBA" id="ARBA00043187"/>
    </source>
</evidence>
<gene>
    <name evidence="13" type="ORF">A1Q1_07332</name>
</gene>
<dbReference type="HOGENOM" id="CLU_024566_4_0_1"/>
<dbReference type="PANTHER" id="PTHR16222:SF24">
    <property type="entry name" value="ADP-RIBOSYLHYDROLASE ARH3"/>
    <property type="match status" value="1"/>
</dbReference>
<evidence type="ECO:0000256" key="8">
    <source>
        <dbReference type="ARBA" id="ARBA00042850"/>
    </source>
</evidence>
<evidence type="ECO:0000256" key="2">
    <source>
        <dbReference type="ARBA" id="ARBA00012255"/>
    </source>
</evidence>
<keyword evidence="12" id="KW-0479">Metal-binding</keyword>
<evidence type="ECO:0000256" key="3">
    <source>
        <dbReference type="ARBA" id="ARBA00022801"/>
    </source>
</evidence>
<dbReference type="EMBL" id="ALBS01000057">
    <property type="protein sequence ID" value="EJT51360.1"/>
    <property type="molecule type" value="Genomic_DNA"/>
</dbReference>
<evidence type="ECO:0000256" key="4">
    <source>
        <dbReference type="ARBA" id="ARBA00041057"/>
    </source>
</evidence>
<accession>J4UI80</accession>
<dbReference type="InterPro" id="IPR036705">
    <property type="entry name" value="Ribosyl_crysJ1_sf"/>
</dbReference>
<dbReference type="EC" id="3.2.1.143" evidence="2"/>
<feature type="binding site" evidence="12">
    <location>
        <position position="279"/>
    </location>
    <ligand>
        <name>Mg(2+)</name>
        <dbReference type="ChEBI" id="CHEBI:18420"/>
        <label>1</label>
    </ligand>
</feature>
<reference evidence="13 14" key="1">
    <citation type="journal article" date="2012" name="Eukaryot. Cell">
        <title>Draft genome sequence of CBS 2479, the standard type strain of Trichosporon asahii.</title>
        <authorList>
            <person name="Yang R.Y."/>
            <person name="Li H.T."/>
            <person name="Zhu H."/>
            <person name="Zhou G.P."/>
            <person name="Wang M."/>
            <person name="Wang L."/>
        </authorList>
    </citation>
    <scope>NUCLEOTIDE SEQUENCE [LARGE SCALE GENOMIC DNA]</scope>
    <source>
        <strain evidence="14">ATCC 90039 / CBS 2479 / JCM 2466 / KCTC 7840 / NCYC 2677 / UAMH 7654</strain>
    </source>
</reference>
<comment type="cofactor">
    <cofactor evidence="12">
        <name>Mg(2+)</name>
        <dbReference type="ChEBI" id="CHEBI:18420"/>
    </cofactor>
    <text evidence="12">Binds 2 magnesium ions per subunit.</text>
</comment>
<evidence type="ECO:0000313" key="13">
    <source>
        <dbReference type="EMBL" id="EJT51360.1"/>
    </source>
</evidence>
<dbReference type="Proteomes" id="UP000002748">
    <property type="component" value="Unassembled WGS sequence"/>
</dbReference>
<dbReference type="InterPro" id="IPR050792">
    <property type="entry name" value="ADP-ribosylglycohydrolase"/>
</dbReference>
<feature type="binding site" evidence="12">
    <location>
        <position position="281"/>
    </location>
    <ligand>
        <name>Mg(2+)</name>
        <dbReference type="ChEBI" id="CHEBI:18420"/>
        <label>1</label>
    </ligand>
</feature>
<comment type="catalytic activity">
    <reaction evidence="11">
        <text>alpha-NAD(+) + H2O = ADP-D-ribose + nicotinamide + H(+)</text>
        <dbReference type="Rhea" id="RHEA:68792"/>
        <dbReference type="ChEBI" id="CHEBI:15377"/>
        <dbReference type="ChEBI" id="CHEBI:15378"/>
        <dbReference type="ChEBI" id="CHEBI:17154"/>
        <dbReference type="ChEBI" id="CHEBI:57967"/>
        <dbReference type="ChEBI" id="CHEBI:77017"/>
    </reaction>
</comment>
<evidence type="ECO:0000256" key="10">
    <source>
        <dbReference type="ARBA" id="ARBA00043193"/>
    </source>
</evidence>
<protein>
    <recommendedName>
        <fullName evidence="4">ADP-ribosylhydrolase ARH3</fullName>
        <ecNumber evidence="2">3.2.1.143</ecNumber>
    </recommendedName>
    <alternativeName>
        <fullName evidence="5">ADP-ribose glycohydrolase ARH3</fullName>
    </alternativeName>
    <alternativeName>
        <fullName evidence="6">ADP-ribosylhydrolase 3</fullName>
    </alternativeName>
    <alternativeName>
        <fullName evidence="9">O-acetyl-ADP-ribose deacetylase ARH3</fullName>
    </alternativeName>
    <alternativeName>
        <fullName evidence="10">Poly(ADP-ribose) glycohydrolase ARH3</fullName>
    </alternativeName>
    <alternativeName>
        <fullName evidence="8">[Protein ADP-ribosylarginine] hydrolase-like protein 2</fullName>
    </alternativeName>
    <alternativeName>
        <fullName evidence="7">[Protein ADP-ribosylserine] hydrolase</fullName>
    </alternativeName>
</protein>
<evidence type="ECO:0000256" key="12">
    <source>
        <dbReference type="PIRSR" id="PIRSR605502-1"/>
    </source>
</evidence>
<comment type="caution">
    <text evidence="13">The sequence shown here is derived from an EMBL/GenBank/DDBJ whole genome shotgun (WGS) entry which is preliminary data.</text>
</comment>
<dbReference type="KEGG" id="tasa:A1Q1_07332"/>
<evidence type="ECO:0000256" key="7">
    <source>
        <dbReference type="ARBA" id="ARBA00042722"/>
    </source>
</evidence>
<dbReference type="VEuPathDB" id="FungiDB:A1Q1_07332"/>
<proteinExistence type="inferred from homology"/>
<dbReference type="GO" id="GO:0004649">
    <property type="term" value="F:poly(ADP-ribose) glycohydrolase activity"/>
    <property type="evidence" value="ECO:0007669"/>
    <property type="project" value="UniProtKB-EC"/>
</dbReference>
<dbReference type="PANTHER" id="PTHR16222">
    <property type="entry name" value="ADP-RIBOSYLGLYCOHYDROLASE"/>
    <property type="match status" value="1"/>
</dbReference>
<organism evidence="13 14">
    <name type="scientific">Trichosporon asahii var. asahii (strain ATCC 90039 / CBS 2479 / JCM 2466 / KCTC 7840 / NBRC 103889/ NCYC 2677 / UAMH 7654)</name>
    <name type="common">Yeast</name>
    <dbReference type="NCBI Taxonomy" id="1186058"/>
    <lineage>
        <taxon>Eukaryota</taxon>
        <taxon>Fungi</taxon>
        <taxon>Dikarya</taxon>
        <taxon>Basidiomycota</taxon>
        <taxon>Agaricomycotina</taxon>
        <taxon>Tremellomycetes</taxon>
        <taxon>Trichosporonales</taxon>
        <taxon>Trichosporonaceae</taxon>
        <taxon>Trichosporon</taxon>
    </lineage>
</organism>
<evidence type="ECO:0000256" key="1">
    <source>
        <dbReference type="ARBA" id="ARBA00010702"/>
    </source>
</evidence>
<evidence type="ECO:0000313" key="14">
    <source>
        <dbReference type="Proteomes" id="UP000002748"/>
    </source>
</evidence>
<dbReference type="AlphaFoldDB" id="J4UI80"/>
<sequence length="334" mass="35943">MSSPSFDEAQKQRARAAIVAAAVGDALGASYATSPELLAALGDGPVTFAKSRQWREGEWTSSTTMAVPVLKCVAKDWQVEQDVHPLNRVVSAWLSADGRDLGPHLVNIFARMKQPNFRKLEIGNRPLSSKIWYITGIEEGEKGCDYSNRAVARSVPVAVGHLGEGCEAQLVKAVRSTVSLTQQHEDVLEAAQLLALGMRSAILTGNLDLKAQIGHLHRVTPERKEFWTQKITEAEKSTPEAFKDTNETAIGALQAAIAANAGEPDVKAILERAVRAGGDCDRVACIAGALAGARGGSVPDEWREKVWGEPLLYPGKAAESLEAYVDRALAKQLQ</sequence>
<dbReference type="SUPFAM" id="SSF101478">
    <property type="entry name" value="ADP-ribosylglycohydrolase"/>
    <property type="match status" value="1"/>
</dbReference>
<dbReference type="Pfam" id="PF03747">
    <property type="entry name" value="ADP_ribosyl_GH"/>
    <property type="match status" value="1"/>
</dbReference>
<keyword evidence="3 13" id="KW-0378">Hydrolase</keyword>
<evidence type="ECO:0000256" key="6">
    <source>
        <dbReference type="ARBA" id="ARBA00042471"/>
    </source>
</evidence>
<name>J4UI80_TRIAS</name>
<dbReference type="Gene3D" id="1.10.4080.10">
    <property type="entry name" value="ADP-ribosylation/Crystallin J1"/>
    <property type="match status" value="1"/>
</dbReference>
<dbReference type="InterPro" id="IPR005502">
    <property type="entry name" value="Ribosyl_crysJ1"/>
</dbReference>
<feature type="binding site" evidence="12">
    <location>
        <position position="60"/>
    </location>
    <ligand>
        <name>Mg(2+)</name>
        <dbReference type="ChEBI" id="CHEBI:18420"/>
        <label>1</label>
    </ligand>
</feature>
<comment type="similarity">
    <text evidence="1">Belongs to the ADP-ribosylglycohydrolase family.</text>
</comment>
<evidence type="ECO:0000256" key="5">
    <source>
        <dbReference type="ARBA" id="ARBA00042398"/>
    </source>
</evidence>